<dbReference type="Pfam" id="PF00015">
    <property type="entry name" value="MCPsignal"/>
    <property type="match status" value="1"/>
</dbReference>
<dbReference type="PANTHER" id="PTHR32089">
    <property type="entry name" value="METHYL-ACCEPTING CHEMOTAXIS PROTEIN MCPB"/>
    <property type="match status" value="1"/>
</dbReference>
<protein>
    <recommendedName>
        <fullName evidence="5">Methyl-accepting transducer domain-containing protein</fullName>
    </recommendedName>
</protein>
<keyword evidence="4" id="KW-0812">Transmembrane</keyword>
<dbReference type="AlphaFoldDB" id="A0A0J1HC87"/>
<evidence type="ECO:0000256" key="2">
    <source>
        <dbReference type="ARBA" id="ARBA00023224"/>
    </source>
</evidence>
<dbReference type="Gene3D" id="3.30.450.20">
    <property type="entry name" value="PAS domain"/>
    <property type="match status" value="1"/>
</dbReference>
<evidence type="ECO:0000256" key="4">
    <source>
        <dbReference type="SAM" id="Phobius"/>
    </source>
</evidence>
<gene>
    <name evidence="6" type="ORF">ABT56_03505</name>
</gene>
<accession>A0A0J1HC87</accession>
<evidence type="ECO:0000313" key="7">
    <source>
        <dbReference type="Proteomes" id="UP000036097"/>
    </source>
</evidence>
<dbReference type="Gene3D" id="1.10.287.950">
    <property type="entry name" value="Methyl-accepting chemotaxis protein"/>
    <property type="match status" value="1"/>
</dbReference>
<dbReference type="Pfam" id="PF22673">
    <property type="entry name" value="MCP-like_PDC_1"/>
    <property type="match status" value="1"/>
</dbReference>
<dbReference type="CDD" id="cd11386">
    <property type="entry name" value="MCP_signal"/>
    <property type="match status" value="1"/>
</dbReference>
<keyword evidence="4" id="KW-0472">Membrane</keyword>
<dbReference type="OrthoDB" id="5593683at2"/>
<dbReference type="SUPFAM" id="SSF58104">
    <property type="entry name" value="Methyl-accepting chemotaxis protein (MCP) signaling domain"/>
    <property type="match status" value="1"/>
</dbReference>
<keyword evidence="7" id="KW-1185">Reference proteome</keyword>
<dbReference type="RefSeq" id="WP_047877428.1">
    <property type="nucleotide sequence ID" value="NZ_LDOT01000002.1"/>
</dbReference>
<dbReference type="SMART" id="SM00283">
    <property type="entry name" value="MA"/>
    <property type="match status" value="1"/>
</dbReference>
<dbReference type="PATRIC" id="fig|1195763.3.peg.755"/>
<evidence type="ECO:0000259" key="5">
    <source>
        <dbReference type="PROSITE" id="PS50111"/>
    </source>
</evidence>
<dbReference type="EMBL" id="LDOT01000002">
    <property type="protein sequence ID" value="KLV09268.1"/>
    <property type="molecule type" value="Genomic_DNA"/>
</dbReference>
<sequence length="620" mass="68461">MLKKINISILIALSFMFAVSLLTSYQYLNYWEEKSIQRSNDEVVSVISTVYATLLAEKENSAKQFSNLLPLNGSSFNEEKILHFLNAIKSEDKNLTQVFFATKEGKVFSNAANGWIENFNAAEKRREWFVSIIEGNRNINVTKPYYGTLGLAVTVSAPIVRDNAVVGVFALDLVLSGLIPDKLGLEYAITNNDGLIVATDINNHEMLENNIYEQRPAYKSVDHNPYIYETQDNELFSVSKQKLSDELILFAFTNQTGSVKMIESLLIGLVLLLVTIGCVFLSLVITIVNREIKLNLGEEPALLVEKIQSFSNGNIRDVKFINQGLISKSLINMQDNISKIISTSNQSIEQLHINQENINAIIIESKINAEKEIHEVEQVVAATTELSATATEVAKNATDAESVTSSTLDVVSQSTKTLQHSEEISHKVSNAMSESVIIVGELRDYAEKINTVIDVINSISEQTNLLALNAAIEAARAGEQGRGFAVVADEVRSLAGKTQQSTIDIQNIILKLQEQSQRADSVMRDNASLVDESKLISEELISAFNEISSKIIELSDINTLVATAAEEQSSVTLDISKRMEAINITVLESLANANKVSDGNNMTSSLTNDIKQQFRFFKVS</sequence>
<proteinExistence type="predicted"/>
<organism evidence="6 7">
    <name type="scientific">Photobacterium aquae</name>
    <dbReference type="NCBI Taxonomy" id="1195763"/>
    <lineage>
        <taxon>Bacteria</taxon>
        <taxon>Pseudomonadati</taxon>
        <taxon>Pseudomonadota</taxon>
        <taxon>Gammaproteobacteria</taxon>
        <taxon>Vibrionales</taxon>
        <taxon>Vibrionaceae</taxon>
        <taxon>Photobacterium</taxon>
    </lineage>
</organism>
<name>A0A0J1HC87_9GAMM</name>
<feature type="domain" description="Methyl-accepting transducer" evidence="5">
    <location>
        <begin position="347"/>
        <end position="583"/>
    </location>
</feature>
<evidence type="ECO:0000313" key="6">
    <source>
        <dbReference type="EMBL" id="KLV09268.1"/>
    </source>
</evidence>
<dbReference type="Proteomes" id="UP000036097">
    <property type="component" value="Unassembled WGS sequence"/>
</dbReference>
<dbReference type="STRING" id="1195763.ABT56_03505"/>
<evidence type="ECO:0000256" key="1">
    <source>
        <dbReference type="ARBA" id="ARBA00004370"/>
    </source>
</evidence>
<dbReference type="InterPro" id="IPR004089">
    <property type="entry name" value="MCPsignal_dom"/>
</dbReference>
<dbReference type="PANTHER" id="PTHR32089:SF33">
    <property type="entry name" value="TOXIN COREGULATED PILUS BIOSYNTHESIS PROTEIN I"/>
    <property type="match status" value="1"/>
</dbReference>
<dbReference type="GO" id="GO:0016020">
    <property type="term" value="C:membrane"/>
    <property type="evidence" value="ECO:0007669"/>
    <property type="project" value="UniProtKB-SubCell"/>
</dbReference>
<reference evidence="6 7" key="1">
    <citation type="submission" date="2015-05" db="EMBL/GenBank/DDBJ databases">
        <title>Photobacterium galathea sp. nov.</title>
        <authorList>
            <person name="Machado H."/>
            <person name="Gram L."/>
        </authorList>
    </citation>
    <scope>NUCLEOTIDE SEQUENCE [LARGE SCALE GENOMIC DNA]</scope>
    <source>
        <strain evidence="6 7">CGMCC 1.12159</strain>
    </source>
</reference>
<feature type="transmembrane region" description="Helical" evidence="4">
    <location>
        <begin position="265"/>
        <end position="288"/>
    </location>
</feature>
<keyword evidence="4" id="KW-1133">Transmembrane helix</keyword>
<keyword evidence="2 3" id="KW-0807">Transducer</keyword>
<evidence type="ECO:0000256" key="3">
    <source>
        <dbReference type="PROSITE-ProRule" id="PRU00284"/>
    </source>
</evidence>
<dbReference type="GO" id="GO:0006935">
    <property type="term" value="P:chemotaxis"/>
    <property type="evidence" value="ECO:0007669"/>
    <property type="project" value="UniProtKB-ARBA"/>
</dbReference>
<comment type="subcellular location">
    <subcellularLocation>
        <location evidence="1">Membrane</location>
    </subcellularLocation>
</comment>
<comment type="caution">
    <text evidence="6">The sequence shown here is derived from an EMBL/GenBank/DDBJ whole genome shotgun (WGS) entry which is preliminary data.</text>
</comment>
<dbReference type="PROSITE" id="PS50111">
    <property type="entry name" value="CHEMOTAXIS_TRANSDUC_2"/>
    <property type="match status" value="1"/>
</dbReference>
<dbReference type="GO" id="GO:0007165">
    <property type="term" value="P:signal transduction"/>
    <property type="evidence" value="ECO:0007669"/>
    <property type="project" value="UniProtKB-KW"/>
</dbReference>
<feature type="transmembrane region" description="Helical" evidence="4">
    <location>
        <begin position="7"/>
        <end position="28"/>
    </location>
</feature>